<dbReference type="OrthoDB" id="77828at2759"/>
<dbReference type="GeneID" id="30158032"/>
<gene>
    <name evidence="2" type="ORF">L202_06723</name>
</gene>
<evidence type="ECO:0000313" key="3">
    <source>
        <dbReference type="Proteomes" id="UP000094065"/>
    </source>
</evidence>
<reference evidence="2 3" key="1">
    <citation type="submission" date="2016-06" db="EMBL/GenBank/DDBJ databases">
        <title>Evolution of pathogenesis and genome organization in the Tremellales.</title>
        <authorList>
            <person name="Cuomo C."/>
            <person name="Litvintseva A."/>
            <person name="Heitman J."/>
            <person name="Chen Y."/>
            <person name="Sun S."/>
            <person name="Springer D."/>
            <person name="Dromer F."/>
            <person name="Young S."/>
            <person name="Zeng Q."/>
            <person name="Chapman S."/>
            <person name="Gujja S."/>
            <person name="Saif S."/>
            <person name="Birren B."/>
        </authorList>
    </citation>
    <scope>NUCLEOTIDE SEQUENCE [LARGE SCALE GENOMIC DNA]</scope>
    <source>
        <strain evidence="2 3">CBS 6039</strain>
    </source>
</reference>
<name>A0A1E3HGZ6_9TREE</name>
<organism evidence="2 3">
    <name type="scientific">Cryptococcus amylolentus CBS 6039</name>
    <dbReference type="NCBI Taxonomy" id="1295533"/>
    <lineage>
        <taxon>Eukaryota</taxon>
        <taxon>Fungi</taxon>
        <taxon>Dikarya</taxon>
        <taxon>Basidiomycota</taxon>
        <taxon>Agaricomycotina</taxon>
        <taxon>Tremellomycetes</taxon>
        <taxon>Tremellales</taxon>
        <taxon>Cryptococcaceae</taxon>
        <taxon>Cryptococcus</taxon>
    </lineage>
</organism>
<evidence type="ECO:0000256" key="1">
    <source>
        <dbReference type="SAM" id="MobiDB-lite"/>
    </source>
</evidence>
<dbReference type="STRING" id="1295533.A0A1E3HGZ6"/>
<dbReference type="RefSeq" id="XP_018991254.1">
    <property type="nucleotide sequence ID" value="XM_019141279.1"/>
</dbReference>
<keyword evidence="3" id="KW-1185">Reference proteome</keyword>
<dbReference type="AlphaFoldDB" id="A0A1E3HGZ6"/>
<comment type="caution">
    <text evidence="2">The sequence shown here is derived from an EMBL/GenBank/DDBJ whole genome shotgun (WGS) entry which is preliminary data.</text>
</comment>
<dbReference type="Proteomes" id="UP000094065">
    <property type="component" value="Unassembled WGS sequence"/>
</dbReference>
<feature type="compositionally biased region" description="Polar residues" evidence="1">
    <location>
        <begin position="262"/>
        <end position="276"/>
    </location>
</feature>
<protein>
    <recommendedName>
        <fullName evidence="4">CST complex subunit Stn1 N-terminal domain-containing protein</fullName>
    </recommendedName>
</protein>
<dbReference type="Gene3D" id="2.40.50.140">
    <property type="entry name" value="Nucleic acid-binding proteins"/>
    <property type="match status" value="1"/>
</dbReference>
<feature type="region of interest" description="Disordered" evidence="1">
    <location>
        <begin position="236"/>
        <end position="294"/>
    </location>
</feature>
<proteinExistence type="predicted"/>
<evidence type="ECO:0000313" key="2">
    <source>
        <dbReference type="EMBL" id="ODN75604.1"/>
    </source>
</evidence>
<evidence type="ECO:0008006" key="4">
    <source>
        <dbReference type="Google" id="ProtNLM"/>
    </source>
</evidence>
<accession>A0A1E3HGZ6</accession>
<dbReference type="EMBL" id="AWGJ01000010">
    <property type="protein sequence ID" value="ODN75604.1"/>
    <property type="molecule type" value="Genomic_DNA"/>
</dbReference>
<dbReference type="InterPro" id="IPR012340">
    <property type="entry name" value="NA-bd_OB-fold"/>
</dbReference>
<sequence length="594" mass="65756">MAGLTDNVPQKISLPPLPLLLAWLRSPAAVTKCFVADAWNARAIVPPDTEAVQYRQSAYIIGQYPCSYVELVAWVAGVDHKDDSMVVYLDDGDGVHTFRVLIRHPRIPATTPTFHQIASELGISPVHLSIRQRDKVDEILARRVKIAKGMKEWKRADVMVGDTVRVVGALEEMRWKDGTVRQVLVSDNGGSIQVVSPDEQLHHAELVEQLHRELYNRPFAIPQITSVRPIARAKIARSKTSLPSKMPNEEDKEGQHPASDITICTLSGSPTQSTSQHLTPPRPRLRHPSKLPPSALTRPTFRRYLIHHLSSSIEDALSTIVREGGFERCRNALGRYFPAYAKYAKRRDGPGGGGGGGGGRRAPLTAKQAIGPLTPLFEHDILSIPILYTLARRIILQEALDSERERKGRIKSGLEKKDDRAIYEARRKLRKANEKALAARVKAGNPVEEEEDNVQNATWLSEPQITTATTALLTYTLRTAASSGELIPTRLSSLLTTSDSPYGYFSLPPQLLFPLLVPLIENHSGRGVWGSRVGGGGGVTVQQLVRELQGWEEDGRWEKVSDGVVEGALEWGEEEEFVERQGGGWVLAEGYNWV</sequence>